<sequence length="193" mass="21043">MPSENPSTTGPCHRNVGGDDSDAVVVFTPTPLPPYMHTHYSNGRAQFRGAETHLSKFMEGRLVFPARGVHGPYHSSAPLNIYCEHRHHHEFTRLVIARPLRCPPNNRPDKHCIHHYVASAGSQGTAISSLAFVPACAGLESVTYATWTSHIVKTTPVCFKLEPSLRVVHIGSSVVVVSAADYCIHSNVGDQLS</sequence>
<dbReference type="EMBL" id="UXSR01005348">
    <property type="protein sequence ID" value="VDD81298.1"/>
    <property type="molecule type" value="Genomic_DNA"/>
</dbReference>
<dbReference type="Proteomes" id="UP000267029">
    <property type="component" value="Unassembled WGS sequence"/>
</dbReference>
<protein>
    <submittedName>
        <fullName evidence="2">Uncharacterized protein</fullName>
    </submittedName>
</protein>
<reference evidence="2 3" key="1">
    <citation type="submission" date="2018-10" db="EMBL/GenBank/DDBJ databases">
        <authorList>
            <consortium name="Pathogen Informatics"/>
        </authorList>
    </citation>
    <scope>NUCLEOTIDE SEQUENCE [LARGE SCALE GENOMIC DNA]</scope>
</reference>
<gene>
    <name evidence="2" type="ORF">MCOS_LOCUS7301</name>
</gene>
<name>A0A0R3UIN2_MESCO</name>
<feature type="compositionally biased region" description="Polar residues" evidence="1">
    <location>
        <begin position="1"/>
        <end position="10"/>
    </location>
</feature>
<keyword evidence="3" id="KW-1185">Reference proteome</keyword>
<evidence type="ECO:0000313" key="3">
    <source>
        <dbReference type="Proteomes" id="UP000267029"/>
    </source>
</evidence>
<feature type="region of interest" description="Disordered" evidence="1">
    <location>
        <begin position="1"/>
        <end position="20"/>
    </location>
</feature>
<proteinExistence type="predicted"/>
<accession>A0A0R3UIN2</accession>
<organism evidence="2 3">
    <name type="scientific">Mesocestoides corti</name>
    <name type="common">Flatworm</name>
    <dbReference type="NCBI Taxonomy" id="53468"/>
    <lineage>
        <taxon>Eukaryota</taxon>
        <taxon>Metazoa</taxon>
        <taxon>Spiralia</taxon>
        <taxon>Lophotrochozoa</taxon>
        <taxon>Platyhelminthes</taxon>
        <taxon>Cestoda</taxon>
        <taxon>Eucestoda</taxon>
        <taxon>Cyclophyllidea</taxon>
        <taxon>Mesocestoididae</taxon>
        <taxon>Mesocestoides</taxon>
    </lineage>
</organism>
<evidence type="ECO:0000313" key="2">
    <source>
        <dbReference type="EMBL" id="VDD81298.1"/>
    </source>
</evidence>
<dbReference type="AlphaFoldDB" id="A0A0R3UIN2"/>
<evidence type="ECO:0000256" key="1">
    <source>
        <dbReference type="SAM" id="MobiDB-lite"/>
    </source>
</evidence>